<feature type="repeat" description="PPR" evidence="3">
    <location>
        <begin position="511"/>
        <end position="545"/>
    </location>
</feature>
<dbReference type="FunFam" id="1.25.40.10:FF:000958">
    <property type="entry name" value="Pentatricopeptide repeat-containing protein At4g39530"/>
    <property type="match status" value="1"/>
</dbReference>
<dbReference type="EMBL" id="JBAMMX010000014">
    <property type="protein sequence ID" value="KAK6928594.1"/>
    <property type="molecule type" value="Genomic_DNA"/>
</dbReference>
<feature type="repeat" description="PPR" evidence="3">
    <location>
        <begin position="177"/>
        <end position="207"/>
    </location>
</feature>
<feature type="repeat" description="PPR" evidence="3">
    <location>
        <begin position="107"/>
        <end position="141"/>
    </location>
</feature>
<feature type="repeat" description="PPR" evidence="3">
    <location>
        <begin position="76"/>
        <end position="106"/>
    </location>
</feature>
<dbReference type="AlphaFoldDB" id="A0AAN8VBN4"/>
<keyword evidence="5" id="KW-1185">Reference proteome</keyword>
<dbReference type="Proteomes" id="UP001370490">
    <property type="component" value="Unassembled WGS sequence"/>
</dbReference>
<dbReference type="GO" id="GO:0005739">
    <property type="term" value="C:mitochondrion"/>
    <property type="evidence" value="ECO:0007669"/>
    <property type="project" value="UniProtKB-ARBA"/>
</dbReference>
<evidence type="ECO:0000256" key="1">
    <source>
        <dbReference type="ARBA" id="ARBA00022737"/>
    </source>
</evidence>
<evidence type="ECO:0000256" key="2">
    <source>
        <dbReference type="ARBA" id="ARBA00061659"/>
    </source>
</evidence>
<dbReference type="GO" id="GO:0009451">
    <property type="term" value="P:RNA modification"/>
    <property type="evidence" value="ECO:0007669"/>
    <property type="project" value="InterPro"/>
</dbReference>
<feature type="repeat" description="PPR" evidence="3">
    <location>
        <begin position="410"/>
        <end position="444"/>
    </location>
</feature>
<name>A0AAN8VBN4_9MAGN</name>
<dbReference type="InterPro" id="IPR011990">
    <property type="entry name" value="TPR-like_helical_dom_sf"/>
</dbReference>
<dbReference type="Gene3D" id="1.25.40.10">
    <property type="entry name" value="Tetratricopeptide repeat domain"/>
    <property type="match status" value="6"/>
</dbReference>
<evidence type="ECO:0000313" key="4">
    <source>
        <dbReference type="EMBL" id="KAK6928594.1"/>
    </source>
</evidence>
<proteinExistence type="inferred from homology"/>
<dbReference type="InterPro" id="IPR002885">
    <property type="entry name" value="PPR_rpt"/>
</dbReference>
<comment type="similarity">
    <text evidence="2">Belongs to the PPR family. PCMP-E subfamily.</text>
</comment>
<dbReference type="FunFam" id="1.25.40.10:FF:000957">
    <property type="entry name" value="Pentatricopeptide repeat-containing protein At4g39530"/>
    <property type="match status" value="1"/>
</dbReference>
<sequence length="850" mass="95031">MRGRGYKPNVLHNFPPLKVTKSPKLHADVSHTVDAHIIKTGFDPNTCRFNYQIDKLLRAGDLSRARQLYDQMPFRNTVTTNSLISGYIKSGNLSDAKKLFDGMLHRTAVTWTILIGGYSQSHQPLQAFKLFAEMKRREIEPDHVTFATLLACFDEVGTVNKVIQVHALVVQLGYNSSPLVSNTLIDCYCKSHCLDEAQRLFLEMPEKDSVSFNAMISGFSKVGLNEQAISLFQEMRSLNIEPSEFTFAAILCAGVGLGSIALGQQIHGSIIKANFIWNVFVSNALLDFYSKHDFVIDARRLFDEMPELDGVSYNMIITAHAWNGQLEQSLDLFRELQFTRFDRRQFPFATLLSLAANTADVEMGRQIHAHAIVTTAEDDILVANSLVDVYAKCERFEDAKVIFSHLAHQSTVPWTAMISGYVQKGLHEEGIKLFCEMQRANISPDQATFASVLRASASLASLSLGKQLHSCIFRSGYMSNVFSGSALVDTYAKCGSIKDAIQTFREMPYKNSVSWNAMISAFAQNGEGEATLASFEEMVRSGLQPDSVSFLTVLTACSHRGLVDKGFHYFNSMTQIYRVEPRREHYASMVDLLCRRGQFDEAEKLMGQMPFHPDEIMWTSVLNSCRIHKNHELAKRAADQLFNMELRDAAAYVNMSNIYAEAGHWDGVGKVKKAMRERGVRKVPAGNVLKKLALLRLGDLLQSLRIRYDLEFSTGSENILLLLLLSLLPLLPLLHLVLSNLFLEFIHPLLVRLLDLLLFRSQLERLPSHAHLGGGGTVLARPLPLPAGDFSGDYSVVSWLSEDRLVWVFLRWDGLSFGRRSIGSVVVDVHGGIIVGFGFRISLSLVLGTA</sequence>
<reference evidence="4 5" key="1">
    <citation type="submission" date="2023-12" db="EMBL/GenBank/DDBJ databases">
        <title>A high-quality genome assembly for Dillenia turbinata (Dilleniales).</title>
        <authorList>
            <person name="Chanderbali A."/>
        </authorList>
    </citation>
    <scope>NUCLEOTIDE SEQUENCE [LARGE SCALE GENOMIC DNA]</scope>
    <source>
        <strain evidence="4">LSX21</strain>
        <tissue evidence="4">Leaf</tissue>
    </source>
</reference>
<dbReference type="FunFam" id="1.25.40.10:FF:001790">
    <property type="entry name" value="Putative pentatricopeptide repeat-containing protein At2g01510"/>
    <property type="match status" value="1"/>
</dbReference>
<feature type="repeat" description="PPR" evidence="3">
    <location>
        <begin position="309"/>
        <end position="343"/>
    </location>
</feature>
<evidence type="ECO:0000313" key="5">
    <source>
        <dbReference type="Proteomes" id="UP001370490"/>
    </source>
</evidence>
<dbReference type="FunFam" id="1.25.40.10:FF:000205">
    <property type="entry name" value="Pentatricopeptide repeat-containing protein, mitochondrial"/>
    <property type="match status" value="1"/>
</dbReference>
<dbReference type="InterPro" id="IPR046960">
    <property type="entry name" value="PPR_At4g14850-like_plant"/>
</dbReference>
<dbReference type="PANTHER" id="PTHR47926">
    <property type="entry name" value="PENTATRICOPEPTIDE REPEAT-CONTAINING PROTEIN"/>
    <property type="match status" value="1"/>
</dbReference>
<accession>A0AAN8VBN4</accession>
<comment type="caution">
    <text evidence="4">The sequence shown here is derived from an EMBL/GenBank/DDBJ whole genome shotgun (WGS) entry which is preliminary data.</text>
</comment>
<feature type="repeat" description="PPR" evidence="3">
    <location>
        <begin position="208"/>
        <end position="242"/>
    </location>
</feature>
<dbReference type="FunFam" id="1.25.40.10:FF:000090">
    <property type="entry name" value="Pentatricopeptide repeat-containing protein, chloroplastic"/>
    <property type="match status" value="1"/>
</dbReference>
<dbReference type="PROSITE" id="PS51375">
    <property type="entry name" value="PPR"/>
    <property type="match status" value="7"/>
</dbReference>
<dbReference type="InterPro" id="IPR046848">
    <property type="entry name" value="E_motif"/>
</dbReference>
<dbReference type="Pfam" id="PF13041">
    <property type="entry name" value="PPR_2"/>
    <property type="match status" value="4"/>
</dbReference>
<dbReference type="NCBIfam" id="TIGR00756">
    <property type="entry name" value="PPR"/>
    <property type="match status" value="7"/>
</dbReference>
<keyword evidence="1" id="KW-0677">Repeat</keyword>
<gene>
    <name evidence="4" type="ORF">RJ641_007185</name>
</gene>
<dbReference type="SUPFAM" id="SSF48452">
    <property type="entry name" value="TPR-like"/>
    <property type="match status" value="1"/>
</dbReference>
<dbReference type="Pfam" id="PF20431">
    <property type="entry name" value="E_motif"/>
    <property type="match status" value="1"/>
</dbReference>
<protein>
    <submittedName>
        <fullName evidence="4">Pentatricopeptide repeat</fullName>
    </submittedName>
</protein>
<evidence type="ECO:0000256" key="3">
    <source>
        <dbReference type="PROSITE-ProRule" id="PRU00708"/>
    </source>
</evidence>
<organism evidence="4 5">
    <name type="scientific">Dillenia turbinata</name>
    <dbReference type="NCBI Taxonomy" id="194707"/>
    <lineage>
        <taxon>Eukaryota</taxon>
        <taxon>Viridiplantae</taxon>
        <taxon>Streptophyta</taxon>
        <taxon>Embryophyta</taxon>
        <taxon>Tracheophyta</taxon>
        <taxon>Spermatophyta</taxon>
        <taxon>Magnoliopsida</taxon>
        <taxon>eudicotyledons</taxon>
        <taxon>Gunneridae</taxon>
        <taxon>Pentapetalae</taxon>
        <taxon>Dilleniales</taxon>
        <taxon>Dilleniaceae</taxon>
        <taxon>Dillenia</taxon>
    </lineage>
</organism>
<dbReference type="Pfam" id="PF01535">
    <property type="entry name" value="PPR"/>
    <property type="match status" value="5"/>
</dbReference>
<dbReference type="GO" id="GO:0003723">
    <property type="term" value="F:RNA binding"/>
    <property type="evidence" value="ECO:0007669"/>
    <property type="project" value="InterPro"/>
</dbReference>